<gene>
    <name evidence="1" type="ORF">H8D96_02170</name>
</gene>
<dbReference type="EMBL" id="JACNIG010000073">
    <property type="protein sequence ID" value="MBC8430704.1"/>
    <property type="molecule type" value="Genomic_DNA"/>
</dbReference>
<evidence type="ECO:0000313" key="2">
    <source>
        <dbReference type="Proteomes" id="UP000605201"/>
    </source>
</evidence>
<organism evidence="1 2">
    <name type="scientific">Candidatus Desulfatibia vada</name>
    <dbReference type="NCBI Taxonomy" id="2841696"/>
    <lineage>
        <taxon>Bacteria</taxon>
        <taxon>Pseudomonadati</taxon>
        <taxon>Thermodesulfobacteriota</taxon>
        <taxon>Desulfobacteria</taxon>
        <taxon>Desulfobacterales</taxon>
        <taxon>Desulfobacterales incertae sedis</taxon>
        <taxon>Candidatus Desulfatibia</taxon>
    </lineage>
</organism>
<reference evidence="1 2" key="1">
    <citation type="submission" date="2020-08" db="EMBL/GenBank/DDBJ databases">
        <title>Bridging the membrane lipid divide: bacteria of the FCB group superphylum have the potential to synthesize archaeal ether lipids.</title>
        <authorList>
            <person name="Villanueva L."/>
            <person name="Von Meijenfeldt F.A.B."/>
            <person name="Westbye A.B."/>
            <person name="Yadav S."/>
            <person name="Hopmans E.C."/>
            <person name="Dutilh B.E."/>
            <person name="Sinninghe Damste J.S."/>
        </authorList>
    </citation>
    <scope>NUCLEOTIDE SEQUENCE [LARGE SCALE GENOMIC DNA]</scope>
    <source>
        <strain evidence="1">NIOZ-UU17</strain>
    </source>
</reference>
<comment type="caution">
    <text evidence="1">The sequence shown here is derived from an EMBL/GenBank/DDBJ whole genome shotgun (WGS) entry which is preliminary data.</text>
</comment>
<sequence length="58" mass="6531">MTTTNKIIQDPDLARVEAALQRAAQKARKTAKDTGTPLVIYKNGRIIMQPVEEELHQK</sequence>
<dbReference type="Proteomes" id="UP000605201">
    <property type="component" value="Unassembled WGS sequence"/>
</dbReference>
<dbReference type="AlphaFoldDB" id="A0A8J6NVS0"/>
<protein>
    <submittedName>
        <fullName evidence="1">Uncharacterized protein</fullName>
    </submittedName>
</protein>
<proteinExistence type="predicted"/>
<evidence type="ECO:0000313" key="1">
    <source>
        <dbReference type="EMBL" id="MBC8430704.1"/>
    </source>
</evidence>
<accession>A0A8J6NVS0</accession>
<name>A0A8J6NVS0_9BACT</name>